<dbReference type="Gene3D" id="1.20.1540.10">
    <property type="entry name" value="Rhomboid-like"/>
    <property type="match status" value="1"/>
</dbReference>
<comment type="subcellular location">
    <subcellularLocation>
        <location evidence="1">Membrane</location>
        <topology evidence="1">Multi-pass membrane protein</topology>
    </subcellularLocation>
</comment>
<keyword evidence="5 7" id="KW-1133">Transmembrane helix</keyword>
<evidence type="ECO:0000256" key="6">
    <source>
        <dbReference type="ARBA" id="ARBA00023136"/>
    </source>
</evidence>
<dbReference type="SUPFAM" id="SSF144091">
    <property type="entry name" value="Rhomboid-like"/>
    <property type="match status" value="1"/>
</dbReference>
<feature type="domain" description="Peptidase S54 rhomboid" evidence="8">
    <location>
        <begin position="42"/>
        <end position="176"/>
    </location>
</feature>
<dbReference type="PANTHER" id="PTHR43731:SF14">
    <property type="entry name" value="PRESENILIN-ASSOCIATED RHOMBOID-LIKE PROTEIN, MITOCHONDRIAL"/>
    <property type="match status" value="1"/>
</dbReference>
<protein>
    <submittedName>
        <fullName evidence="9">Membrane associated serine protease, rhomboid family</fullName>
    </submittedName>
</protein>
<evidence type="ECO:0000259" key="8">
    <source>
        <dbReference type="Pfam" id="PF01694"/>
    </source>
</evidence>
<organism evidence="9 10">
    <name type="scientific">Clostridium cavendishii DSM 21758</name>
    <dbReference type="NCBI Taxonomy" id="1121302"/>
    <lineage>
        <taxon>Bacteria</taxon>
        <taxon>Bacillati</taxon>
        <taxon>Bacillota</taxon>
        <taxon>Clostridia</taxon>
        <taxon>Eubacteriales</taxon>
        <taxon>Clostridiaceae</taxon>
        <taxon>Clostridium</taxon>
    </lineage>
</organism>
<dbReference type="RefSeq" id="WP_084108195.1">
    <property type="nucleotide sequence ID" value="NZ_FQZB01000004.1"/>
</dbReference>
<evidence type="ECO:0000256" key="7">
    <source>
        <dbReference type="SAM" id="Phobius"/>
    </source>
</evidence>
<dbReference type="PANTHER" id="PTHR43731">
    <property type="entry name" value="RHOMBOID PROTEASE"/>
    <property type="match status" value="1"/>
</dbReference>
<evidence type="ECO:0000256" key="3">
    <source>
        <dbReference type="ARBA" id="ARBA00022692"/>
    </source>
</evidence>
<dbReference type="EMBL" id="FQZB01000004">
    <property type="protein sequence ID" value="SHI62384.1"/>
    <property type="molecule type" value="Genomic_DNA"/>
</dbReference>
<evidence type="ECO:0000313" key="9">
    <source>
        <dbReference type="EMBL" id="SHI62384.1"/>
    </source>
</evidence>
<keyword evidence="6 7" id="KW-0472">Membrane</keyword>
<proteinExistence type="inferred from homology"/>
<dbReference type="OrthoDB" id="9813074at2"/>
<keyword evidence="10" id="KW-1185">Reference proteome</keyword>
<keyword evidence="3 7" id="KW-0812">Transmembrane</keyword>
<dbReference type="InterPro" id="IPR050925">
    <property type="entry name" value="Rhomboid_protease_S54"/>
</dbReference>
<feature type="transmembrane region" description="Helical" evidence="7">
    <location>
        <begin position="105"/>
        <end position="123"/>
    </location>
</feature>
<dbReference type="InterPro" id="IPR035952">
    <property type="entry name" value="Rhomboid-like_sf"/>
</dbReference>
<dbReference type="GO" id="GO:0006508">
    <property type="term" value="P:proteolysis"/>
    <property type="evidence" value="ECO:0007669"/>
    <property type="project" value="UniProtKB-KW"/>
</dbReference>
<evidence type="ECO:0000256" key="1">
    <source>
        <dbReference type="ARBA" id="ARBA00004141"/>
    </source>
</evidence>
<gene>
    <name evidence="9" type="ORF">SAMN02745163_00507</name>
</gene>
<dbReference type="GO" id="GO:0004252">
    <property type="term" value="F:serine-type endopeptidase activity"/>
    <property type="evidence" value="ECO:0007669"/>
    <property type="project" value="InterPro"/>
</dbReference>
<dbReference type="GO" id="GO:0016020">
    <property type="term" value="C:membrane"/>
    <property type="evidence" value="ECO:0007669"/>
    <property type="project" value="UniProtKB-SubCell"/>
</dbReference>
<keyword evidence="4" id="KW-0378">Hydrolase</keyword>
<evidence type="ECO:0000256" key="5">
    <source>
        <dbReference type="ARBA" id="ARBA00022989"/>
    </source>
</evidence>
<accession>A0A1M6CNL2</accession>
<reference evidence="9 10" key="1">
    <citation type="submission" date="2016-11" db="EMBL/GenBank/DDBJ databases">
        <authorList>
            <person name="Jaros S."/>
            <person name="Januszkiewicz K."/>
            <person name="Wedrychowicz H."/>
        </authorList>
    </citation>
    <scope>NUCLEOTIDE SEQUENCE [LARGE SCALE GENOMIC DNA]</scope>
    <source>
        <strain evidence="9 10">DSM 21758</strain>
    </source>
</reference>
<evidence type="ECO:0000256" key="2">
    <source>
        <dbReference type="ARBA" id="ARBA00009045"/>
    </source>
</evidence>
<dbReference type="Proteomes" id="UP000184310">
    <property type="component" value="Unassembled WGS sequence"/>
</dbReference>
<feature type="transmembrane region" description="Helical" evidence="7">
    <location>
        <begin position="135"/>
        <end position="153"/>
    </location>
</feature>
<feature type="transmembrane region" description="Helical" evidence="7">
    <location>
        <begin position="83"/>
        <end position="99"/>
    </location>
</feature>
<evidence type="ECO:0000256" key="4">
    <source>
        <dbReference type="ARBA" id="ARBA00022801"/>
    </source>
</evidence>
<dbReference type="STRING" id="1121302.SAMN02745163_00507"/>
<keyword evidence="9" id="KW-0645">Protease</keyword>
<dbReference type="AlphaFoldDB" id="A0A1M6CNL2"/>
<name>A0A1M6CNL2_9CLOT</name>
<evidence type="ECO:0000313" key="10">
    <source>
        <dbReference type="Proteomes" id="UP000184310"/>
    </source>
</evidence>
<feature type="transmembrane region" description="Helical" evidence="7">
    <location>
        <begin position="51"/>
        <end position="71"/>
    </location>
</feature>
<sequence>MLIAINLIVFIISAIKSGSVWNIKKDILVELGAKVNYLINGGEYERLIKSMFLHSGLIHFVFNMYALYSLGNLINQIYGTKKYLIIYFLSGIVASFTSYKLSYGVSVGASGAIFGLLGSCLFFAYKEKQRIGKEFFIDIISVIILNLIIGLSIPNIDNSAHFGGLFAGIIITFFIYNQNKIIKIFKKE</sequence>
<dbReference type="Pfam" id="PF01694">
    <property type="entry name" value="Rhomboid"/>
    <property type="match status" value="1"/>
</dbReference>
<comment type="similarity">
    <text evidence="2">Belongs to the peptidase S54 family.</text>
</comment>
<feature type="transmembrane region" description="Helical" evidence="7">
    <location>
        <begin position="159"/>
        <end position="177"/>
    </location>
</feature>
<dbReference type="InterPro" id="IPR022764">
    <property type="entry name" value="Peptidase_S54_rhomboid_dom"/>
</dbReference>